<organism evidence="3 4">
    <name type="scientific">Ceraceosorus guamensis</name>
    <dbReference type="NCBI Taxonomy" id="1522189"/>
    <lineage>
        <taxon>Eukaryota</taxon>
        <taxon>Fungi</taxon>
        <taxon>Dikarya</taxon>
        <taxon>Basidiomycota</taxon>
        <taxon>Ustilaginomycotina</taxon>
        <taxon>Exobasidiomycetes</taxon>
        <taxon>Ceraceosorales</taxon>
        <taxon>Ceraceosoraceae</taxon>
        <taxon>Ceraceosorus</taxon>
    </lineage>
</organism>
<feature type="chain" id="PRO_5016298056" evidence="2">
    <location>
        <begin position="20"/>
        <end position="194"/>
    </location>
</feature>
<dbReference type="InParanoid" id="A0A316VVZ0"/>
<feature type="region of interest" description="Disordered" evidence="1">
    <location>
        <begin position="156"/>
        <end position="194"/>
    </location>
</feature>
<keyword evidence="4" id="KW-1185">Reference proteome</keyword>
<name>A0A316VVZ0_9BASI</name>
<sequence>MLLFWTLSLALQGPPMLEAARVLCAPNLPIDANALRHPANIKGLAMKLRAAALNAQGDRLFQAQQSWCYVERAEATTQTDDMAPRAEEADSIKNENGNLRPPQDVSLDKEEVTFLHLKPGRACVKIACGGYDATGATALGTTSTRRVATKSHLLGSPSNKRAVAVSTGTSTPQMPQGLALGEGPKQDMPFGPSP</sequence>
<feature type="region of interest" description="Disordered" evidence="1">
    <location>
        <begin position="78"/>
        <end position="104"/>
    </location>
</feature>
<feature type="compositionally biased region" description="Basic and acidic residues" evidence="1">
    <location>
        <begin position="82"/>
        <end position="93"/>
    </location>
</feature>
<proteinExistence type="predicted"/>
<accession>A0A316VVZ0</accession>
<dbReference type="Proteomes" id="UP000245783">
    <property type="component" value="Unassembled WGS sequence"/>
</dbReference>
<evidence type="ECO:0000313" key="3">
    <source>
        <dbReference type="EMBL" id="PWN41612.1"/>
    </source>
</evidence>
<evidence type="ECO:0000256" key="2">
    <source>
        <dbReference type="SAM" id="SignalP"/>
    </source>
</evidence>
<evidence type="ECO:0000256" key="1">
    <source>
        <dbReference type="SAM" id="MobiDB-lite"/>
    </source>
</evidence>
<feature type="signal peptide" evidence="2">
    <location>
        <begin position="1"/>
        <end position="19"/>
    </location>
</feature>
<gene>
    <name evidence="3" type="ORF">IE81DRAFT_330794</name>
</gene>
<evidence type="ECO:0000313" key="4">
    <source>
        <dbReference type="Proteomes" id="UP000245783"/>
    </source>
</evidence>
<keyword evidence="2" id="KW-0732">Signal</keyword>
<protein>
    <submittedName>
        <fullName evidence="3">Uncharacterized protein</fullName>
    </submittedName>
</protein>
<dbReference type="GeneID" id="37037075"/>
<reference evidence="3 4" key="1">
    <citation type="journal article" date="2018" name="Mol. Biol. Evol.">
        <title>Broad Genomic Sampling Reveals a Smut Pathogenic Ancestry of the Fungal Clade Ustilaginomycotina.</title>
        <authorList>
            <person name="Kijpornyongpan T."/>
            <person name="Mondo S.J."/>
            <person name="Barry K."/>
            <person name="Sandor L."/>
            <person name="Lee J."/>
            <person name="Lipzen A."/>
            <person name="Pangilinan J."/>
            <person name="LaButti K."/>
            <person name="Hainaut M."/>
            <person name="Henrissat B."/>
            <person name="Grigoriev I.V."/>
            <person name="Spatafora J.W."/>
            <person name="Aime M.C."/>
        </authorList>
    </citation>
    <scope>NUCLEOTIDE SEQUENCE [LARGE SCALE GENOMIC DNA]</scope>
    <source>
        <strain evidence="3 4">MCA 4658</strain>
    </source>
</reference>
<dbReference type="AlphaFoldDB" id="A0A316VVZ0"/>
<dbReference type="RefSeq" id="XP_025368772.1">
    <property type="nucleotide sequence ID" value="XM_025515205.1"/>
</dbReference>
<dbReference type="EMBL" id="KZ819390">
    <property type="protein sequence ID" value="PWN41612.1"/>
    <property type="molecule type" value="Genomic_DNA"/>
</dbReference>